<proteinExistence type="predicted"/>
<dbReference type="EMBL" id="BART01017998">
    <property type="protein sequence ID" value="GAG84623.1"/>
    <property type="molecule type" value="Genomic_DNA"/>
</dbReference>
<accession>X1BKM2</accession>
<protein>
    <submittedName>
        <fullName evidence="1">Uncharacterized protein</fullName>
    </submittedName>
</protein>
<feature type="non-terminal residue" evidence="1">
    <location>
        <position position="1"/>
    </location>
</feature>
<organism evidence="1">
    <name type="scientific">marine sediment metagenome</name>
    <dbReference type="NCBI Taxonomy" id="412755"/>
    <lineage>
        <taxon>unclassified sequences</taxon>
        <taxon>metagenomes</taxon>
        <taxon>ecological metagenomes</taxon>
    </lineage>
</organism>
<name>X1BKM2_9ZZZZ</name>
<dbReference type="AlphaFoldDB" id="X1BKM2"/>
<reference evidence="1" key="1">
    <citation type="journal article" date="2014" name="Front. Microbiol.">
        <title>High frequency of phylogenetically diverse reductive dehalogenase-homologous genes in deep subseafloor sedimentary metagenomes.</title>
        <authorList>
            <person name="Kawai M."/>
            <person name="Futagami T."/>
            <person name="Toyoda A."/>
            <person name="Takaki Y."/>
            <person name="Nishi S."/>
            <person name="Hori S."/>
            <person name="Arai W."/>
            <person name="Tsubouchi T."/>
            <person name="Morono Y."/>
            <person name="Uchiyama I."/>
            <person name="Ito T."/>
            <person name="Fujiyama A."/>
            <person name="Inagaki F."/>
            <person name="Takami H."/>
        </authorList>
    </citation>
    <scope>NUCLEOTIDE SEQUENCE</scope>
    <source>
        <strain evidence="1">Expedition CK06-06</strain>
    </source>
</reference>
<sequence length="52" mass="5853">IPNPAIIPNNRNGRRLPYFVLELSLVIPHNGMLIRPTVADKETIIEMKSSGR</sequence>
<comment type="caution">
    <text evidence="1">The sequence shown here is derived from an EMBL/GenBank/DDBJ whole genome shotgun (WGS) entry which is preliminary data.</text>
</comment>
<evidence type="ECO:0000313" key="1">
    <source>
        <dbReference type="EMBL" id="GAG84623.1"/>
    </source>
</evidence>
<gene>
    <name evidence="1" type="ORF">S01H4_34069</name>
</gene>